<gene>
    <name evidence="6" type="ORF">M9458_056486</name>
</gene>
<dbReference type="InterPro" id="IPR056924">
    <property type="entry name" value="SH3_Tf2-1"/>
</dbReference>
<dbReference type="Pfam" id="PF24626">
    <property type="entry name" value="SH3_Tf2-1"/>
    <property type="match status" value="1"/>
</dbReference>
<evidence type="ECO:0000256" key="2">
    <source>
        <dbReference type="ARBA" id="ARBA00012180"/>
    </source>
</evidence>
<accession>A0ABD0MH69</accession>
<dbReference type="InterPro" id="IPR050951">
    <property type="entry name" value="Retrovirus_Pol_polyprotein"/>
</dbReference>
<reference evidence="6 7" key="1">
    <citation type="submission" date="2024-05" db="EMBL/GenBank/DDBJ databases">
        <title>Genome sequencing and assembly of Indian major carp, Cirrhinus mrigala (Hamilton, 1822).</title>
        <authorList>
            <person name="Mohindra V."/>
            <person name="Chowdhury L.M."/>
            <person name="Lal K."/>
            <person name="Jena J.K."/>
        </authorList>
    </citation>
    <scope>NUCLEOTIDE SEQUENCE [LARGE SCALE GENOMIC DNA]</scope>
    <source>
        <strain evidence="6">CM1030</strain>
        <tissue evidence="6">Blood</tissue>
    </source>
</reference>
<evidence type="ECO:0000256" key="3">
    <source>
        <dbReference type="SAM" id="MobiDB-lite"/>
    </source>
</evidence>
<feature type="non-terminal residue" evidence="6">
    <location>
        <position position="1"/>
    </location>
</feature>
<dbReference type="Gene3D" id="3.30.70.270">
    <property type="match status" value="1"/>
</dbReference>
<feature type="region of interest" description="Disordered" evidence="3">
    <location>
        <begin position="923"/>
        <end position="969"/>
    </location>
</feature>
<evidence type="ECO:0000259" key="5">
    <source>
        <dbReference type="PROSITE" id="PS50994"/>
    </source>
</evidence>
<feature type="region of interest" description="Disordered" evidence="3">
    <location>
        <begin position="776"/>
        <end position="795"/>
    </location>
</feature>
<dbReference type="InterPro" id="IPR036397">
    <property type="entry name" value="RNaseH_sf"/>
</dbReference>
<dbReference type="PANTHER" id="PTHR37984:SF5">
    <property type="entry name" value="PROTEIN NYNRIN-LIKE"/>
    <property type="match status" value="1"/>
</dbReference>
<feature type="compositionally biased region" description="Basic and acidic residues" evidence="3">
    <location>
        <begin position="923"/>
        <end position="939"/>
    </location>
</feature>
<proteinExistence type="inferred from homology"/>
<dbReference type="GO" id="GO:0006259">
    <property type="term" value="P:DNA metabolic process"/>
    <property type="evidence" value="ECO:0007669"/>
    <property type="project" value="UniProtKB-ARBA"/>
</dbReference>
<comment type="caution">
    <text evidence="6">The sequence shown here is derived from an EMBL/GenBank/DDBJ whole genome shotgun (WGS) entry which is preliminary data.</text>
</comment>
<evidence type="ECO:0000259" key="4">
    <source>
        <dbReference type="PROSITE" id="PS50878"/>
    </source>
</evidence>
<organism evidence="6 7">
    <name type="scientific">Cirrhinus mrigala</name>
    <name type="common">Mrigala</name>
    <dbReference type="NCBI Taxonomy" id="683832"/>
    <lineage>
        <taxon>Eukaryota</taxon>
        <taxon>Metazoa</taxon>
        <taxon>Chordata</taxon>
        <taxon>Craniata</taxon>
        <taxon>Vertebrata</taxon>
        <taxon>Euteleostomi</taxon>
        <taxon>Actinopterygii</taxon>
        <taxon>Neopterygii</taxon>
        <taxon>Teleostei</taxon>
        <taxon>Ostariophysi</taxon>
        <taxon>Cypriniformes</taxon>
        <taxon>Cyprinidae</taxon>
        <taxon>Labeoninae</taxon>
        <taxon>Labeonini</taxon>
        <taxon>Cirrhinus</taxon>
    </lineage>
</organism>
<feature type="compositionally biased region" description="Polar residues" evidence="3">
    <location>
        <begin position="960"/>
        <end position="969"/>
    </location>
</feature>
<feature type="domain" description="Reverse transcriptase" evidence="4">
    <location>
        <begin position="166"/>
        <end position="351"/>
    </location>
</feature>
<dbReference type="InterPro" id="IPR043128">
    <property type="entry name" value="Rev_trsase/Diguanyl_cyclase"/>
</dbReference>
<dbReference type="CDD" id="cd01647">
    <property type="entry name" value="RT_LTR"/>
    <property type="match status" value="1"/>
</dbReference>
<dbReference type="Pfam" id="PF00078">
    <property type="entry name" value="RVT_1"/>
    <property type="match status" value="1"/>
</dbReference>
<dbReference type="SUPFAM" id="SSF53098">
    <property type="entry name" value="Ribonuclease H-like"/>
    <property type="match status" value="1"/>
</dbReference>
<feature type="compositionally biased region" description="Basic and acidic residues" evidence="3">
    <location>
        <begin position="949"/>
        <end position="959"/>
    </location>
</feature>
<evidence type="ECO:0000313" key="6">
    <source>
        <dbReference type="EMBL" id="KAL0148254.1"/>
    </source>
</evidence>
<dbReference type="PROSITE" id="PS50878">
    <property type="entry name" value="RT_POL"/>
    <property type="match status" value="1"/>
</dbReference>
<dbReference type="InterPro" id="IPR001584">
    <property type="entry name" value="Integrase_cat-core"/>
</dbReference>
<evidence type="ECO:0000256" key="1">
    <source>
        <dbReference type="ARBA" id="ARBA00010879"/>
    </source>
</evidence>
<dbReference type="InterPro" id="IPR012337">
    <property type="entry name" value="RNaseH-like_sf"/>
</dbReference>
<dbReference type="SUPFAM" id="SSF56672">
    <property type="entry name" value="DNA/RNA polymerases"/>
    <property type="match status" value="1"/>
</dbReference>
<evidence type="ECO:0000313" key="7">
    <source>
        <dbReference type="Proteomes" id="UP001529510"/>
    </source>
</evidence>
<dbReference type="EC" id="3.1.26.4" evidence="2"/>
<dbReference type="PROSITE" id="PS50994">
    <property type="entry name" value="INTEGRASE"/>
    <property type="match status" value="1"/>
</dbReference>
<dbReference type="EMBL" id="JAMKFB020000709">
    <property type="protein sequence ID" value="KAL0148254.1"/>
    <property type="molecule type" value="Genomic_DNA"/>
</dbReference>
<feature type="domain" description="Integrase catalytic" evidence="5">
    <location>
        <begin position="453"/>
        <end position="621"/>
    </location>
</feature>
<dbReference type="Gene3D" id="3.10.10.10">
    <property type="entry name" value="HIV Type 1 Reverse Transcriptase, subunit A, domain 1"/>
    <property type="match status" value="1"/>
</dbReference>
<keyword evidence="7" id="KW-1185">Reference proteome</keyword>
<dbReference type="InterPro" id="IPR000477">
    <property type="entry name" value="RT_dom"/>
</dbReference>
<dbReference type="GO" id="GO:0004523">
    <property type="term" value="F:RNA-DNA hybrid ribonuclease activity"/>
    <property type="evidence" value="ECO:0007669"/>
    <property type="project" value="UniProtKB-EC"/>
</dbReference>
<sequence length="969" mass="111829">TIQGKPLGRGKIRHSSPYITLQVGLFHKEEIKFLVLEESTVSIILGRPWLRLHRPELRWDPCDVTRWSQMCYTQCLSKIPHPPSVPALVASTHVESPELAFTPEIPAEYTVFQDVFSKQAATHLPPHRPWDCAIDLLPGAQLPKGRVYPLSIPEHQAMKEYFKEALNQGFIRPLTSLAASSFFFVGKKDGGLRPCIDYRQLNSQILQQPYPLPMVPAALEELCGAQVFTKLDLQSAYNLVRIGAGDEWKTAFVTPTGHYEYQVMPYGLSISPSVFQTFMNKVFREFLHRFVVVYVDDILIYSRNMAEHRQHVQQVLHKLRQHNLYLKLEKCEFHKPSVHIKELQRFLGFSNFYRRFIKDYRANLNISPGAPLPTKLFNISSTSSALHPYYTIQIQNSRLWSRLTPPPLEWVRLLSTIPVHSIHVSCLRRSKIMMLNPRQARWALFFTRFNFRITYRPGSKNISRQSSSELHADPEPVIPPNLIVSPIVWNPDQDIQHATLQEPAPPESPEETAEHLFHQVFRHFGIPEEIVSNRGPQFISHVWKAFLKLLGVTVNLSSGYHPQTNGQTEGKIQELGRYLQAYCHEDQHSWSRFLPWAGYAQNSLLQDTTGLTPFQCILGYQPPLFPWTEEPSNVPAVDHWFRESERVWDSAHHHLQQAVHSNKHFANARRRISPNYQPGDLVWLSTRDLCLRLSCRKLSPRYIGPFKILRQINDVTFQLQLPPRYHIHPTFHKPCELKRNPLLQKSWTNPPSTRPPGIPHRLGGMMCLTDFHRDHADRPAPRGRGRPRHREPPLEGGVVSGIHHTIFTCHTTAPDLMHFLSVELSCALWIQRGLPNWTFTLTFSQGLETHRRRRSRVWAGHHWLFDLLEATHGEPEPAQGVPGRPQHIELWLSTTNDSPQSLYVLLHFSHGKKLPVTIESEHLGIHHSSDREERDRDSKTTTALNHQDFQQRLHSDARSTTKAMQVSYI</sequence>
<dbReference type="Gene3D" id="3.30.420.10">
    <property type="entry name" value="Ribonuclease H-like superfamily/Ribonuclease H"/>
    <property type="match status" value="1"/>
</dbReference>
<dbReference type="InterPro" id="IPR043502">
    <property type="entry name" value="DNA/RNA_pol_sf"/>
</dbReference>
<dbReference type="AlphaFoldDB" id="A0ABD0MH69"/>
<name>A0ABD0MH69_CIRMR</name>
<dbReference type="PANTHER" id="PTHR37984">
    <property type="entry name" value="PROTEIN CBG26694"/>
    <property type="match status" value="1"/>
</dbReference>
<protein>
    <recommendedName>
        <fullName evidence="2">ribonuclease H</fullName>
        <ecNumber evidence="2">3.1.26.4</ecNumber>
    </recommendedName>
</protein>
<dbReference type="Proteomes" id="UP001529510">
    <property type="component" value="Unassembled WGS sequence"/>
</dbReference>
<comment type="similarity">
    <text evidence="1">Belongs to the beta type-B retroviral polymerase family. HERV class-II K(HML-2) pol subfamily.</text>
</comment>